<proteinExistence type="predicted"/>
<keyword evidence="3" id="KW-1185">Reference proteome</keyword>
<keyword evidence="1" id="KW-0732">Signal</keyword>
<dbReference type="EMBL" id="ONZP01000445">
    <property type="protein sequence ID" value="SPJ84309.1"/>
    <property type="molecule type" value="Genomic_DNA"/>
</dbReference>
<comment type="caution">
    <text evidence="2">The sequence shown here is derived from an EMBL/GenBank/DDBJ whole genome shotgun (WGS) entry which is preliminary data.</text>
</comment>
<reference evidence="2" key="1">
    <citation type="submission" date="2018-03" db="EMBL/GenBank/DDBJ databases">
        <authorList>
            <person name="Guldener U."/>
        </authorList>
    </citation>
    <scope>NUCLEOTIDE SEQUENCE</scope>
</reference>
<name>A0AAE8SMA6_9HYPO</name>
<gene>
    <name evidence="2" type="ORF">FTOL_10827</name>
</gene>
<organism evidence="2 3">
    <name type="scientific">Fusarium torulosum</name>
    <dbReference type="NCBI Taxonomy" id="33205"/>
    <lineage>
        <taxon>Eukaryota</taxon>
        <taxon>Fungi</taxon>
        <taxon>Dikarya</taxon>
        <taxon>Ascomycota</taxon>
        <taxon>Pezizomycotina</taxon>
        <taxon>Sordariomycetes</taxon>
        <taxon>Hypocreomycetidae</taxon>
        <taxon>Hypocreales</taxon>
        <taxon>Nectriaceae</taxon>
        <taxon>Fusarium</taxon>
    </lineage>
</organism>
<dbReference type="Proteomes" id="UP001187734">
    <property type="component" value="Unassembled WGS sequence"/>
</dbReference>
<sequence length="211" mass="21833">MKFLALITLASFAVATPFRRQQTVTGTLQSSVNTLSNAVTVSLNEIDNAVDAIKDNVDAQVLIQIQALIKANYQAIGQALNASTISIVGVTTGAVGGVAGQAIGLTQQQIIQLTATIRRTIKTLENIGATITVTVTDLTPAVRATFQAEVDAVIQLLGPFITPLLLFSVAVRNVAVGVSVVITGLDAAITNLISTQNELVATIGITPVSGL</sequence>
<accession>A0AAE8SMA6</accession>
<evidence type="ECO:0000313" key="3">
    <source>
        <dbReference type="Proteomes" id="UP001187734"/>
    </source>
</evidence>
<feature type="signal peptide" evidence="1">
    <location>
        <begin position="1"/>
        <end position="15"/>
    </location>
</feature>
<protein>
    <submittedName>
        <fullName evidence="2">Uncharacterized protein</fullName>
    </submittedName>
</protein>
<dbReference type="AlphaFoldDB" id="A0AAE8SMA6"/>
<evidence type="ECO:0000313" key="2">
    <source>
        <dbReference type="EMBL" id="SPJ84309.1"/>
    </source>
</evidence>
<evidence type="ECO:0000256" key="1">
    <source>
        <dbReference type="SAM" id="SignalP"/>
    </source>
</evidence>
<feature type="chain" id="PRO_5042084814" evidence="1">
    <location>
        <begin position="16"/>
        <end position="211"/>
    </location>
</feature>